<dbReference type="SUPFAM" id="SSF46785">
    <property type="entry name" value="Winged helix' DNA-binding domain"/>
    <property type="match status" value="1"/>
</dbReference>
<feature type="domain" description="HTH lysR-type" evidence="5">
    <location>
        <begin position="6"/>
        <end position="63"/>
    </location>
</feature>
<dbReference type="Gene3D" id="1.10.10.10">
    <property type="entry name" value="Winged helix-like DNA-binding domain superfamily/Winged helix DNA-binding domain"/>
    <property type="match status" value="1"/>
</dbReference>
<dbReference type="Pfam" id="PF00126">
    <property type="entry name" value="HTH_1"/>
    <property type="match status" value="1"/>
</dbReference>
<evidence type="ECO:0000313" key="6">
    <source>
        <dbReference type="EMBL" id="GGO76489.1"/>
    </source>
</evidence>
<sequence>MRFNHLDLNLLVALDILLEEQHITRAAGRLNMTQSATSGVLGRLREYFEDDLLVQVGRKMSLTPLAKELQLPVREVLLKIQTSITAKPTQDPSTSKRHFRIMASDYLISVLFAEAIRTINREAPGITFELLSPGEESTEMLMRGEVDLLIAPERYVPKGHPSALLFEEHHVCVVWSGNTAVGDSITLEQYLEMGHVSVGFGRNRTASIEEWFMSQYGCQRRVEVVTHDFNTLPQLVLGTERIATMHSRLAVLAAKALPLRLLPAPVELPAMREFMTWHRSLDGDPMLLWLRAKLTELVHKVGDPMKLHPTA</sequence>
<dbReference type="InterPro" id="IPR050389">
    <property type="entry name" value="LysR-type_TF"/>
</dbReference>
<dbReference type="PANTHER" id="PTHR30118">
    <property type="entry name" value="HTH-TYPE TRANSCRIPTIONAL REGULATOR LEUO-RELATED"/>
    <property type="match status" value="1"/>
</dbReference>
<accession>A0A918DNC1</accession>
<dbReference type="InterPro" id="IPR036388">
    <property type="entry name" value="WH-like_DNA-bd_sf"/>
</dbReference>
<evidence type="ECO:0000256" key="2">
    <source>
        <dbReference type="ARBA" id="ARBA00023015"/>
    </source>
</evidence>
<name>A0A918DNC1_9GAMM</name>
<dbReference type="SUPFAM" id="SSF53850">
    <property type="entry name" value="Periplasmic binding protein-like II"/>
    <property type="match status" value="1"/>
</dbReference>
<gene>
    <name evidence="6" type="ORF">GCM10011348_03820</name>
</gene>
<dbReference type="Pfam" id="PF03466">
    <property type="entry name" value="LysR_substrate"/>
    <property type="match status" value="1"/>
</dbReference>
<proteinExistence type="inferred from homology"/>
<dbReference type="InterPro" id="IPR005119">
    <property type="entry name" value="LysR_subst-bd"/>
</dbReference>
<dbReference type="PANTHER" id="PTHR30118:SF6">
    <property type="entry name" value="HTH-TYPE TRANSCRIPTIONAL REGULATOR LEUO"/>
    <property type="match status" value="1"/>
</dbReference>
<protein>
    <submittedName>
        <fullName evidence="6">LysR family transcriptional regulator</fullName>
    </submittedName>
</protein>
<evidence type="ECO:0000259" key="5">
    <source>
        <dbReference type="PROSITE" id="PS50931"/>
    </source>
</evidence>
<comment type="caution">
    <text evidence="6">The sequence shown here is derived from an EMBL/GenBank/DDBJ whole genome shotgun (WGS) entry which is preliminary data.</text>
</comment>
<keyword evidence="7" id="KW-1185">Reference proteome</keyword>
<dbReference type="GO" id="GO:0003677">
    <property type="term" value="F:DNA binding"/>
    <property type="evidence" value="ECO:0007669"/>
    <property type="project" value="UniProtKB-KW"/>
</dbReference>
<dbReference type="InterPro" id="IPR000847">
    <property type="entry name" value="LysR_HTH_N"/>
</dbReference>
<evidence type="ECO:0000313" key="7">
    <source>
        <dbReference type="Proteomes" id="UP000599578"/>
    </source>
</evidence>
<dbReference type="AlphaFoldDB" id="A0A918DNC1"/>
<organism evidence="6 7">
    <name type="scientific">Marinobacterium nitratireducens</name>
    <dbReference type="NCBI Taxonomy" id="518897"/>
    <lineage>
        <taxon>Bacteria</taxon>
        <taxon>Pseudomonadati</taxon>
        <taxon>Pseudomonadota</taxon>
        <taxon>Gammaproteobacteria</taxon>
        <taxon>Oceanospirillales</taxon>
        <taxon>Oceanospirillaceae</taxon>
        <taxon>Marinobacterium</taxon>
    </lineage>
</organism>
<dbReference type="Gene3D" id="3.40.190.10">
    <property type="entry name" value="Periplasmic binding protein-like II"/>
    <property type="match status" value="2"/>
</dbReference>
<dbReference type="EMBL" id="BMLT01000001">
    <property type="protein sequence ID" value="GGO76489.1"/>
    <property type="molecule type" value="Genomic_DNA"/>
</dbReference>
<evidence type="ECO:0000256" key="4">
    <source>
        <dbReference type="ARBA" id="ARBA00023163"/>
    </source>
</evidence>
<dbReference type="Proteomes" id="UP000599578">
    <property type="component" value="Unassembled WGS sequence"/>
</dbReference>
<dbReference type="CDD" id="cd08462">
    <property type="entry name" value="PBP2_NodD"/>
    <property type="match status" value="1"/>
</dbReference>
<keyword evidence="2" id="KW-0805">Transcription regulation</keyword>
<keyword evidence="3" id="KW-0238">DNA-binding</keyword>
<comment type="similarity">
    <text evidence="1">Belongs to the LysR transcriptional regulatory family.</text>
</comment>
<dbReference type="PROSITE" id="PS50931">
    <property type="entry name" value="HTH_LYSR"/>
    <property type="match status" value="1"/>
</dbReference>
<evidence type="ECO:0000256" key="1">
    <source>
        <dbReference type="ARBA" id="ARBA00009437"/>
    </source>
</evidence>
<dbReference type="InterPro" id="IPR036390">
    <property type="entry name" value="WH_DNA-bd_sf"/>
</dbReference>
<dbReference type="RefSeq" id="WP_188857705.1">
    <property type="nucleotide sequence ID" value="NZ_BMLT01000001.1"/>
</dbReference>
<evidence type="ECO:0000256" key="3">
    <source>
        <dbReference type="ARBA" id="ARBA00023125"/>
    </source>
</evidence>
<dbReference type="GO" id="GO:0003700">
    <property type="term" value="F:DNA-binding transcription factor activity"/>
    <property type="evidence" value="ECO:0007669"/>
    <property type="project" value="InterPro"/>
</dbReference>
<keyword evidence="4" id="KW-0804">Transcription</keyword>
<dbReference type="InterPro" id="IPR037416">
    <property type="entry name" value="NodD_PBP2"/>
</dbReference>
<reference evidence="6 7" key="1">
    <citation type="journal article" date="2014" name="Int. J. Syst. Evol. Microbiol.">
        <title>Complete genome sequence of Corynebacterium casei LMG S-19264T (=DSM 44701T), isolated from a smear-ripened cheese.</title>
        <authorList>
            <consortium name="US DOE Joint Genome Institute (JGI-PGF)"/>
            <person name="Walter F."/>
            <person name="Albersmeier A."/>
            <person name="Kalinowski J."/>
            <person name="Ruckert C."/>
        </authorList>
    </citation>
    <scope>NUCLEOTIDE SEQUENCE [LARGE SCALE GENOMIC DNA]</scope>
    <source>
        <strain evidence="6 7">CGMCC 1.7286</strain>
    </source>
</reference>